<dbReference type="STRING" id="1424334.W822_04725"/>
<dbReference type="InterPro" id="IPR005064">
    <property type="entry name" value="BUG"/>
</dbReference>
<dbReference type="PATRIC" id="fig|1424334.3.peg.957"/>
<evidence type="ECO:0000313" key="3">
    <source>
        <dbReference type="EMBL" id="ETF04456.1"/>
    </source>
</evidence>
<dbReference type="OrthoDB" id="8650393at2"/>
<comment type="caution">
    <text evidence="3">The sequence shown here is derived from an EMBL/GenBank/DDBJ whole genome shotgun (WGS) entry which is preliminary data.</text>
</comment>
<comment type="similarity">
    <text evidence="1">Belongs to the UPF0065 (bug) family.</text>
</comment>
<feature type="chain" id="PRO_5004771790" evidence="2">
    <location>
        <begin position="20"/>
        <end position="318"/>
    </location>
</feature>
<name>V8QWZ8_9BURK</name>
<dbReference type="Pfam" id="PF03401">
    <property type="entry name" value="TctC"/>
    <property type="match status" value="1"/>
</dbReference>
<reference evidence="3 4" key="1">
    <citation type="journal article" date="2014" name="Genome Announc.">
        <title>Draft Genome Sequence of Advenella kashmirensis Strain W13003, a Polycyclic Aromatic Hydrocarbon-Degrading Bacterium.</title>
        <authorList>
            <person name="Wang X."/>
            <person name="Jin D."/>
            <person name="Zhou L."/>
            <person name="Wu L."/>
            <person name="An W."/>
            <person name="Zhao L."/>
        </authorList>
    </citation>
    <scope>NUCLEOTIDE SEQUENCE [LARGE SCALE GENOMIC DNA]</scope>
    <source>
        <strain evidence="3 4">W13003</strain>
    </source>
</reference>
<keyword evidence="2" id="KW-0732">Signal</keyword>
<accession>V8QWZ8</accession>
<dbReference type="CDD" id="cd07012">
    <property type="entry name" value="PBP2_Bug_TTT"/>
    <property type="match status" value="1"/>
</dbReference>
<dbReference type="PANTHER" id="PTHR42928">
    <property type="entry name" value="TRICARBOXYLATE-BINDING PROTEIN"/>
    <property type="match status" value="1"/>
</dbReference>
<feature type="signal peptide" evidence="2">
    <location>
        <begin position="1"/>
        <end position="19"/>
    </location>
</feature>
<dbReference type="PANTHER" id="PTHR42928:SF5">
    <property type="entry name" value="BLR1237 PROTEIN"/>
    <property type="match status" value="1"/>
</dbReference>
<dbReference type="SUPFAM" id="SSF53850">
    <property type="entry name" value="Periplasmic binding protein-like II"/>
    <property type="match status" value="1"/>
</dbReference>
<evidence type="ECO:0000256" key="2">
    <source>
        <dbReference type="SAM" id="SignalP"/>
    </source>
</evidence>
<proteinExistence type="inferred from homology"/>
<dbReference type="EMBL" id="AYXT01000001">
    <property type="protein sequence ID" value="ETF04456.1"/>
    <property type="molecule type" value="Genomic_DNA"/>
</dbReference>
<dbReference type="RefSeq" id="WP_024004008.1">
    <property type="nucleotide sequence ID" value="NZ_KI650979.1"/>
</dbReference>
<gene>
    <name evidence="3" type="ORF">W822_04725</name>
</gene>
<dbReference type="AlphaFoldDB" id="V8QWZ8"/>
<keyword evidence="4" id="KW-1185">Reference proteome</keyword>
<dbReference type="PIRSF" id="PIRSF017082">
    <property type="entry name" value="YflP"/>
    <property type="match status" value="1"/>
</dbReference>
<dbReference type="eggNOG" id="COG3181">
    <property type="taxonomic scope" value="Bacteria"/>
</dbReference>
<dbReference type="Proteomes" id="UP000018733">
    <property type="component" value="Unassembled WGS sequence"/>
</dbReference>
<organism evidence="3 4">
    <name type="scientific">Advenella kashmirensis W13003</name>
    <dbReference type="NCBI Taxonomy" id="1424334"/>
    <lineage>
        <taxon>Bacteria</taxon>
        <taxon>Pseudomonadati</taxon>
        <taxon>Pseudomonadota</taxon>
        <taxon>Betaproteobacteria</taxon>
        <taxon>Burkholderiales</taxon>
        <taxon>Alcaligenaceae</taxon>
    </lineage>
</organism>
<dbReference type="Gene3D" id="3.40.190.150">
    <property type="entry name" value="Bordetella uptake gene, domain 1"/>
    <property type="match status" value="1"/>
</dbReference>
<dbReference type="HOGENOM" id="CLU_045683_0_2_4"/>
<evidence type="ECO:0000313" key="4">
    <source>
        <dbReference type="Proteomes" id="UP000018733"/>
    </source>
</evidence>
<protein>
    <submittedName>
        <fullName evidence="3">ABC transporter substrate-binding protein</fullName>
    </submittedName>
</protein>
<sequence>MLKRLLAVILTTVSVGAQAAYPEQPIQLVVPYSPGGIADIMARKVAEDLSKSLKTSVVVMNKGGANAIIGTQYVARARPDGYTILFTPNTPLTINPLIRKNMPYDAARDLDVLSVLVETPIVVLARPELKLKSLNDLAALARTKKGGLNYSAVSAPGPLTLPMNKMQTALKFDMTAVPYPGAGQAMNALLAGDVDVGLNALGPAVPLIQAGKLTPVAVGTATRMKELPDVQTIEESLPDFKTSMWYSFSVPTGVPENARTTLLEALKGLRDSASLLELFERNYLTVPAWRSPQELKTFVADDMQRWEKIIKDSGIEPN</sequence>
<dbReference type="Gene3D" id="3.40.190.10">
    <property type="entry name" value="Periplasmic binding protein-like II"/>
    <property type="match status" value="1"/>
</dbReference>
<evidence type="ECO:0000256" key="1">
    <source>
        <dbReference type="ARBA" id="ARBA00006987"/>
    </source>
</evidence>
<dbReference type="InterPro" id="IPR042100">
    <property type="entry name" value="Bug_dom1"/>
</dbReference>